<evidence type="ECO:0000313" key="4">
    <source>
        <dbReference type="EMBL" id="PJE73636.1"/>
    </source>
</evidence>
<dbReference type="SMART" id="SM00060">
    <property type="entry name" value="FN3"/>
    <property type="match status" value="7"/>
</dbReference>
<dbReference type="InterPro" id="IPR008963">
    <property type="entry name" value="Purple_acid_Pase-like_N"/>
</dbReference>
<dbReference type="SUPFAM" id="SSF49265">
    <property type="entry name" value="Fibronectin type III"/>
    <property type="match status" value="1"/>
</dbReference>
<dbReference type="SUPFAM" id="SSF49363">
    <property type="entry name" value="Purple acid phosphatase, N-terminal domain"/>
    <property type="match status" value="3"/>
</dbReference>
<dbReference type="GO" id="GO:0046872">
    <property type="term" value="F:metal ion binding"/>
    <property type="evidence" value="ECO:0007669"/>
    <property type="project" value="InterPro"/>
</dbReference>
<dbReference type="InterPro" id="IPR036116">
    <property type="entry name" value="FN3_sf"/>
</dbReference>
<gene>
    <name evidence="4" type="ORF">COV02_01490</name>
</gene>
<keyword evidence="1" id="KW-0732">Signal</keyword>
<feature type="domain" description="Fibronectin type-III" evidence="3">
    <location>
        <begin position="133"/>
        <end position="223"/>
    </location>
</feature>
<feature type="domain" description="Fibronectin type-III" evidence="3">
    <location>
        <begin position="642"/>
        <end position="741"/>
    </location>
</feature>
<reference evidence="5" key="1">
    <citation type="submission" date="2017-09" db="EMBL/GenBank/DDBJ databases">
        <title>Depth-based differentiation of microbial function through sediment-hosted aquifers and enrichment of novel symbionts in the deep terrestrial subsurface.</title>
        <authorList>
            <person name="Probst A.J."/>
            <person name="Ladd B."/>
            <person name="Jarett J.K."/>
            <person name="Geller-Mcgrath D.E."/>
            <person name="Sieber C.M.K."/>
            <person name="Emerson J.B."/>
            <person name="Anantharaman K."/>
            <person name="Thomas B.C."/>
            <person name="Malmstrom R."/>
            <person name="Stieglmeier M."/>
            <person name="Klingl A."/>
            <person name="Woyke T."/>
            <person name="Ryan C.M."/>
            <person name="Banfield J.F."/>
        </authorList>
    </citation>
    <scope>NUCLEOTIDE SEQUENCE [LARGE SCALE GENOMIC DNA]</scope>
</reference>
<organism evidence="4 5">
    <name type="scientific">Candidatus Terrybacteria bacterium CG10_big_fil_rev_8_21_14_0_10_41_10</name>
    <dbReference type="NCBI Taxonomy" id="1975026"/>
    <lineage>
        <taxon>Bacteria</taxon>
        <taxon>Candidatus Terryibacteriota</taxon>
    </lineage>
</organism>
<proteinExistence type="predicted"/>
<dbReference type="PANTHER" id="PTHR22953:SF153">
    <property type="entry name" value="PURPLE ACID PHOSPHATASE"/>
    <property type="match status" value="1"/>
</dbReference>
<evidence type="ECO:0000256" key="1">
    <source>
        <dbReference type="ARBA" id="ARBA00022729"/>
    </source>
</evidence>
<evidence type="ECO:0000259" key="3">
    <source>
        <dbReference type="PROSITE" id="PS50853"/>
    </source>
</evidence>
<dbReference type="GO" id="GO:0003993">
    <property type="term" value="F:acid phosphatase activity"/>
    <property type="evidence" value="ECO:0007669"/>
    <property type="project" value="InterPro"/>
</dbReference>
<dbReference type="EMBL" id="PFER01000024">
    <property type="protein sequence ID" value="PJE73636.1"/>
    <property type="molecule type" value="Genomic_DNA"/>
</dbReference>
<feature type="domain" description="Fibronectin type-III" evidence="3">
    <location>
        <begin position="31"/>
        <end position="130"/>
    </location>
</feature>
<dbReference type="InterPro" id="IPR039331">
    <property type="entry name" value="PAPs-like"/>
</dbReference>
<accession>A0A2M8LAH9</accession>
<feature type="coiled-coil region" evidence="2">
    <location>
        <begin position="442"/>
        <end position="469"/>
    </location>
</feature>
<feature type="domain" description="Fibronectin type-III" evidence="3">
    <location>
        <begin position="539"/>
        <end position="639"/>
    </location>
</feature>
<evidence type="ECO:0000256" key="2">
    <source>
        <dbReference type="SAM" id="Coils"/>
    </source>
</evidence>
<protein>
    <recommendedName>
        <fullName evidence="3">Fibronectin type-III domain-containing protein</fullName>
    </recommendedName>
</protein>
<keyword evidence="2" id="KW-0175">Coiled coil</keyword>
<dbReference type="InterPro" id="IPR015914">
    <property type="entry name" value="PAPs_N"/>
</dbReference>
<feature type="non-terminal residue" evidence="4">
    <location>
        <position position="1"/>
    </location>
</feature>
<dbReference type="Gene3D" id="2.60.40.10">
    <property type="entry name" value="Immunoglobulins"/>
    <property type="match status" value="1"/>
</dbReference>
<dbReference type="Pfam" id="PF16656">
    <property type="entry name" value="Pur_ac_phosph_N"/>
    <property type="match status" value="3"/>
</dbReference>
<dbReference type="InterPro" id="IPR003961">
    <property type="entry name" value="FN3_dom"/>
</dbReference>
<dbReference type="PANTHER" id="PTHR22953">
    <property type="entry name" value="ACID PHOSPHATASE RELATED"/>
    <property type="match status" value="1"/>
</dbReference>
<comment type="caution">
    <text evidence="4">The sequence shown here is derived from an EMBL/GenBank/DDBJ whole genome shotgun (WGS) entry which is preliminary data.</text>
</comment>
<dbReference type="InterPro" id="IPR013783">
    <property type="entry name" value="Ig-like_fold"/>
</dbReference>
<dbReference type="AlphaFoldDB" id="A0A2M8LAH9"/>
<name>A0A2M8LAH9_9BACT</name>
<dbReference type="Proteomes" id="UP000230959">
    <property type="component" value="Unassembled WGS sequence"/>
</dbReference>
<dbReference type="PROSITE" id="PS50853">
    <property type="entry name" value="FN3"/>
    <property type="match status" value="6"/>
</dbReference>
<sequence>TTYSYKVFSTDASSNTASSSGYTVSTNDGPTISNVSVTNVSNVSADITWNTNEAASGYVFYSTTTPVAASDNEAGWATLSVSRTVSLTSLAGGTKYYFFVKSQDAGNNWGYDYNITNGTTTYYTFTTPLDITPPTISGVASTTSRSAATITWSTDETADSQVIYGTTTAYGATTTLNSTLTRTHSVSLSSLLPSATYNFKVISSDASGNQATSSNYTFATESFDITDVTASTVSNTSMSITWNTNESATSQVEYSTFSDLSSSAFFPSTPSSAATSHAITLSSLSEGTTYYYRASSTDALSSNTTSQIYQFTTGDATAPAISTVASSPVADTTAVITWITDEPANSKVYYGSTSGTLTSSTDTDSTLTRNHSVTLSGLSYETVYYYQVVSSDGNSNTATSSEGSFTTLEQQINISQQTVTTTTIVSGGGGGSGSTGVPLAEVNNLKLELSAIKKERDDFRKENNDLKYRIIGVDLTGESLSPAEVISLVIDKFTEITDNLTESALTIQDQDAYQTQAEKLEKDIIPAVMSLRQLAKLVPPPKLKTEPKLEIGPTEAVVSWLTDKPATSVVYFSESKDYSEKLPDTYTNSAEDSKNYVEDHKITLKGLSPLTDYHYKLMSESEAGAKAYSSDFTFTTKSEMPVISSARAEKSSDTSILVTWRTNIPTNSAVIYTPIIAGKPDVKRSKSEGLPEFNKEHSVTISRLEPSTIYNLEISSSDHFGNVALKKLDSMSIAKDQTPPEIWQVRAESSILTGSTDKVQTIIYWKTDEPSTTKVIYEKGANVKENGEFTKSTMENEDLTLNHIAVITSWEPGVIYQFRAVSVDAFGNEAQSKTFTVLTPKQKATVLDLIINNFSDTFDWTKEIKF</sequence>
<evidence type="ECO:0000313" key="5">
    <source>
        <dbReference type="Proteomes" id="UP000230959"/>
    </source>
</evidence>
<feature type="domain" description="Fibronectin type-III" evidence="3">
    <location>
        <begin position="224"/>
        <end position="316"/>
    </location>
</feature>
<dbReference type="Gene3D" id="2.60.40.380">
    <property type="entry name" value="Purple acid phosphatase-like, N-terminal"/>
    <property type="match status" value="4"/>
</dbReference>
<feature type="domain" description="Fibronectin type-III" evidence="3">
    <location>
        <begin position="320"/>
        <end position="410"/>
    </location>
</feature>